<keyword evidence="1" id="KW-0812">Transmembrane</keyword>
<dbReference type="Proteomes" id="UP000095605">
    <property type="component" value="Unassembled WGS sequence"/>
</dbReference>
<proteinExistence type="predicted"/>
<gene>
    <name evidence="2" type="ORF">AWRI3578_g725</name>
</gene>
<feature type="transmembrane region" description="Helical" evidence="1">
    <location>
        <begin position="239"/>
        <end position="262"/>
    </location>
</feature>
<dbReference type="AlphaFoldDB" id="A0A1E5RTM1"/>
<comment type="caution">
    <text evidence="2">The sequence shown here is derived from an EMBL/GenBank/DDBJ whole genome shotgun (WGS) entry which is preliminary data.</text>
</comment>
<accession>A0A1E5RTM1</accession>
<name>A0A1E5RTM1_9ASCO</name>
<feature type="transmembrane region" description="Helical" evidence="1">
    <location>
        <begin position="24"/>
        <end position="46"/>
    </location>
</feature>
<keyword evidence="1" id="KW-1133">Transmembrane helix</keyword>
<reference evidence="3" key="1">
    <citation type="journal article" date="2016" name="Genome Announc.">
        <title>Genome sequences of three species of Hanseniaspora isolated from spontaneous wine fermentations.</title>
        <authorList>
            <person name="Sternes P.R."/>
            <person name="Lee D."/>
            <person name="Kutyna D.R."/>
            <person name="Borneman A.R."/>
        </authorList>
    </citation>
    <scope>NUCLEOTIDE SEQUENCE [LARGE SCALE GENOMIC DNA]</scope>
    <source>
        <strain evidence="3">AWRI3578</strain>
    </source>
</reference>
<keyword evidence="3" id="KW-1185">Reference proteome</keyword>
<sequence length="360" mass="41594">MPVITKPKVPISDKPTGVRDSCLLLGYLSILIQSFLGVVILLALITKRLREKPKRKMQIFMYDIAKQLTGSVAVHFINLLLSILLSTDEPEVNISSQKCPKIRTMSLVKNGFKKFIFMYLNVELKIKEDDDDDKTQCSWYFLNLVSDCTIGVYLLYLIIDKVNGIFKRKFKFENIESGNYWELKVDKRLVRLNRFKNADYSSIISINGKIVKDKALLEAIPEKYKEGYSIKLNGPKFKILLVQTMIFVISLVIMKLIISILLEIDFIGDVLFHMTDEILEFLSKLFRRADIFFVMFVAPLCLNIFQYVCIDSIIKLKPELKHANTGKITEDSEDDLNVHFRYLIDKASYENFSESLPLLP</sequence>
<feature type="transmembrane region" description="Helical" evidence="1">
    <location>
        <begin position="139"/>
        <end position="159"/>
    </location>
</feature>
<dbReference type="InterPro" id="IPR022127">
    <property type="entry name" value="STIMATE/YPL162C"/>
</dbReference>
<dbReference type="OrthoDB" id="431202at2759"/>
<keyword evidence="1" id="KW-0472">Membrane</keyword>
<dbReference type="GO" id="GO:0016020">
    <property type="term" value="C:membrane"/>
    <property type="evidence" value="ECO:0007669"/>
    <property type="project" value="TreeGrafter"/>
</dbReference>
<feature type="transmembrane region" description="Helical" evidence="1">
    <location>
        <begin position="291"/>
        <end position="310"/>
    </location>
</feature>
<organism evidence="2 3">
    <name type="scientific">Hanseniaspora opuntiae</name>
    <dbReference type="NCBI Taxonomy" id="211096"/>
    <lineage>
        <taxon>Eukaryota</taxon>
        <taxon>Fungi</taxon>
        <taxon>Dikarya</taxon>
        <taxon>Ascomycota</taxon>
        <taxon>Saccharomycotina</taxon>
        <taxon>Saccharomycetes</taxon>
        <taxon>Saccharomycodales</taxon>
        <taxon>Saccharomycodaceae</taxon>
        <taxon>Hanseniaspora</taxon>
    </lineage>
</organism>
<dbReference type="Pfam" id="PF12400">
    <property type="entry name" value="STIMATE"/>
    <property type="match status" value="1"/>
</dbReference>
<dbReference type="PANTHER" id="PTHR31735">
    <property type="entry name" value="VACUOLAR MEMBRANE PROTEIN YPL162C"/>
    <property type="match status" value="1"/>
</dbReference>
<evidence type="ECO:0000256" key="1">
    <source>
        <dbReference type="SAM" id="Phobius"/>
    </source>
</evidence>
<evidence type="ECO:0000313" key="2">
    <source>
        <dbReference type="EMBL" id="OEJ90186.1"/>
    </source>
</evidence>
<evidence type="ECO:0000313" key="3">
    <source>
        <dbReference type="Proteomes" id="UP000095605"/>
    </source>
</evidence>
<dbReference type="PANTHER" id="PTHR31735:SF1">
    <property type="entry name" value="VACUOLAR MEMBRANE PROTEIN YPL162C"/>
    <property type="match status" value="1"/>
</dbReference>
<feature type="transmembrane region" description="Helical" evidence="1">
    <location>
        <begin position="67"/>
        <end position="85"/>
    </location>
</feature>
<protein>
    <submittedName>
        <fullName evidence="2">Vacuolar membrane protein</fullName>
    </submittedName>
</protein>
<dbReference type="EMBL" id="LPNL01000003">
    <property type="protein sequence ID" value="OEJ90186.1"/>
    <property type="molecule type" value="Genomic_DNA"/>
</dbReference>